<organism evidence="2 3">
    <name type="scientific">Citricoccus parietis</name>
    <dbReference type="NCBI Taxonomy" id="592307"/>
    <lineage>
        <taxon>Bacteria</taxon>
        <taxon>Bacillati</taxon>
        <taxon>Actinomycetota</taxon>
        <taxon>Actinomycetes</taxon>
        <taxon>Micrococcales</taxon>
        <taxon>Micrococcaceae</taxon>
        <taxon>Citricoccus</taxon>
    </lineage>
</organism>
<proteinExistence type="predicted"/>
<protein>
    <submittedName>
        <fullName evidence="2">Uncharacterized protein</fullName>
    </submittedName>
</protein>
<keyword evidence="3" id="KW-1185">Reference proteome</keyword>
<sequence length="52" mass="5752">MPALRRDAVVRMGLSGGRPLRQPESRTGGRPRTDRPRPERRGGTPPGCRSGW</sequence>
<feature type="compositionally biased region" description="Basic and acidic residues" evidence="1">
    <location>
        <begin position="31"/>
        <end position="42"/>
    </location>
</feature>
<reference evidence="2 3" key="1">
    <citation type="submission" date="2024-09" db="EMBL/GenBank/DDBJ databases">
        <authorList>
            <person name="Sun Q."/>
            <person name="Mori K."/>
        </authorList>
    </citation>
    <scope>NUCLEOTIDE SEQUENCE [LARGE SCALE GENOMIC DNA]</scope>
    <source>
        <strain evidence="2 3">CCM 7609</strain>
    </source>
</reference>
<feature type="region of interest" description="Disordered" evidence="1">
    <location>
        <begin position="1"/>
        <end position="52"/>
    </location>
</feature>
<dbReference type="Proteomes" id="UP001589575">
    <property type="component" value="Unassembled WGS sequence"/>
</dbReference>
<accession>A0ABV5G4P9</accession>
<comment type="caution">
    <text evidence="2">The sequence shown here is derived from an EMBL/GenBank/DDBJ whole genome shotgun (WGS) entry which is preliminary data.</text>
</comment>
<evidence type="ECO:0000256" key="1">
    <source>
        <dbReference type="SAM" id="MobiDB-lite"/>
    </source>
</evidence>
<dbReference type="EMBL" id="JBHMFI010000001">
    <property type="protein sequence ID" value="MFB9073916.1"/>
    <property type="molecule type" value="Genomic_DNA"/>
</dbReference>
<evidence type="ECO:0000313" key="3">
    <source>
        <dbReference type="Proteomes" id="UP001589575"/>
    </source>
</evidence>
<gene>
    <name evidence="2" type="ORF">ACFFX0_23050</name>
</gene>
<evidence type="ECO:0000313" key="2">
    <source>
        <dbReference type="EMBL" id="MFB9073916.1"/>
    </source>
</evidence>
<name>A0ABV5G4P9_9MICC</name>